<keyword evidence="5 6" id="KW-0804">Transcription</keyword>
<gene>
    <name evidence="10" type="ORF">SAMN05421803_13619</name>
</gene>
<dbReference type="Pfam" id="PF04542">
    <property type="entry name" value="Sigma70_r2"/>
    <property type="match status" value="1"/>
</dbReference>
<evidence type="ECO:0000313" key="10">
    <source>
        <dbReference type="EMBL" id="SHK83465.1"/>
    </source>
</evidence>
<keyword evidence="11" id="KW-1185">Reference proteome</keyword>
<dbReference type="InterPro" id="IPR007627">
    <property type="entry name" value="RNA_pol_sigma70_r2"/>
</dbReference>
<dbReference type="PROSITE" id="PS01063">
    <property type="entry name" value="SIGMA70_ECF"/>
    <property type="match status" value="1"/>
</dbReference>
<dbReference type="PANTHER" id="PTHR43133">
    <property type="entry name" value="RNA POLYMERASE ECF-TYPE SIGMA FACTO"/>
    <property type="match status" value="1"/>
</dbReference>
<dbReference type="GO" id="GO:0016987">
    <property type="term" value="F:sigma factor activity"/>
    <property type="evidence" value="ECO:0007669"/>
    <property type="project" value="UniProtKB-KW"/>
</dbReference>
<comment type="similarity">
    <text evidence="1 6">Belongs to the sigma-70 factor family. ECF subfamily.</text>
</comment>
<sequence length="192" mass="20919">MTPTTEPQRATAAPAAAPREAGAPEPGAEFVRAVCDLHGTVLLRYALTLVDRDLHRAQDLVQEAVLRAWRGREALASEPGRLRPWLFTVVRRLAIDAHRARSVRPAEVPPGDAQDPPVPDTAERVVTAQVVADALRDLTPTQREVLVHVHYLGRSVGETAEILGVPAGTVKSRTYKAVRALRERLLARGYPG</sequence>
<dbReference type="InterPro" id="IPR000838">
    <property type="entry name" value="RNA_pol_sigma70_ECF_CS"/>
</dbReference>
<keyword evidence="3 6" id="KW-0731">Sigma factor</keyword>
<accession>A0A1M6VQ39</accession>
<evidence type="ECO:0000259" key="8">
    <source>
        <dbReference type="Pfam" id="PF04542"/>
    </source>
</evidence>
<reference evidence="10 11" key="1">
    <citation type="submission" date="2016-11" db="EMBL/GenBank/DDBJ databases">
        <authorList>
            <person name="Jaros S."/>
            <person name="Januszkiewicz K."/>
            <person name="Wedrychowicz H."/>
        </authorList>
    </citation>
    <scope>NUCLEOTIDE SEQUENCE [LARGE SCALE GENOMIC DNA]</scope>
    <source>
        <strain evidence="10 11">CGMCC 4.5723</strain>
    </source>
</reference>
<dbReference type="InterPro" id="IPR013249">
    <property type="entry name" value="RNA_pol_sigma70_r4_t2"/>
</dbReference>
<dbReference type="Gene3D" id="1.10.1740.10">
    <property type="match status" value="1"/>
</dbReference>
<dbReference type="GO" id="GO:0006352">
    <property type="term" value="P:DNA-templated transcription initiation"/>
    <property type="evidence" value="ECO:0007669"/>
    <property type="project" value="InterPro"/>
</dbReference>
<dbReference type="RefSeq" id="WP_143173520.1">
    <property type="nucleotide sequence ID" value="NZ_FQZK01000036.1"/>
</dbReference>
<evidence type="ECO:0000256" key="4">
    <source>
        <dbReference type="ARBA" id="ARBA00023125"/>
    </source>
</evidence>
<protein>
    <recommendedName>
        <fullName evidence="6">RNA polymerase sigma factor</fullName>
    </recommendedName>
</protein>
<feature type="domain" description="RNA polymerase sigma-70 region 2" evidence="8">
    <location>
        <begin position="38"/>
        <end position="102"/>
    </location>
</feature>
<proteinExistence type="inferred from homology"/>
<feature type="region of interest" description="Disordered" evidence="7">
    <location>
        <begin position="1"/>
        <end position="24"/>
    </location>
</feature>
<dbReference type="STRING" id="758803.SAMN05421803_13619"/>
<name>A0A1M6VQ39_9ACTN</name>
<dbReference type="Proteomes" id="UP000184452">
    <property type="component" value="Unassembled WGS sequence"/>
</dbReference>
<keyword evidence="2 6" id="KW-0805">Transcription regulation</keyword>
<feature type="domain" description="RNA polymerase sigma factor 70 region 4 type 2" evidence="9">
    <location>
        <begin position="131"/>
        <end position="181"/>
    </location>
</feature>
<dbReference type="AlphaFoldDB" id="A0A1M6VQ39"/>
<keyword evidence="4 6" id="KW-0238">DNA-binding</keyword>
<dbReference type="PANTHER" id="PTHR43133:SF52">
    <property type="entry name" value="ECF RNA POLYMERASE SIGMA FACTOR SIGL"/>
    <property type="match status" value="1"/>
</dbReference>
<dbReference type="Pfam" id="PF08281">
    <property type="entry name" value="Sigma70_r4_2"/>
    <property type="match status" value="1"/>
</dbReference>
<evidence type="ECO:0000256" key="5">
    <source>
        <dbReference type="ARBA" id="ARBA00023163"/>
    </source>
</evidence>
<dbReference type="SUPFAM" id="SSF88659">
    <property type="entry name" value="Sigma3 and sigma4 domains of RNA polymerase sigma factors"/>
    <property type="match status" value="1"/>
</dbReference>
<dbReference type="OrthoDB" id="3698333at2"/>
<dbReference type="InterPro" id="IPR039425">
    <property type="entry name" value="RNA_pol_sigma-70-like"/>
</dbReference>
<dbReference type="Gene3D" id="1.10.10.10">
    <property type="entry name" value="Winged helix-like DNA-binding domain superfamily/Winged helix DNA-binding domain"/>
    <property type="match status" value="1"/>
</dbReference>
<evidence type="ECO:0000313" key="11">
    <source>
        <dbReference type="Proteomes" id="UP000184452"/>
    </source>
</evidence>
<evidence type="ECO:0000256" key="7">
    <source>
        <dbReference type="SAM" id="MobiDB-lite"/>
    </source>
</evidence>
<dbReference type="GO" id="GO:0006950">
    <property type="term" value="P:response to stress"/>
    <property type="evidence" value="ECO:0007669"/>
    <property type="project" value="UniProtKB-ARBA"/>
</dbReference>
<dbReference type="EMBL" id="FQZK01000036">
    <property type="protein sequence ID" value="SHK83465.1"/>
    <property type="molecule type" value="Genomic_DNA"/>
</dbReference>
<dbReference type="InterPro" id="IPR013325">
    <property type="entry name" value="RNA_pol_sigma_r2"/>
</dbReference>
<evidence type="ECO:0000256" key="3">
    <source>
        <dbReference type="ARBA" id="ARBA00023082"/>
    </source>
</evidence>
<evidence type="ECO:0000259" key="9">
    <source>
        <dbReference type="Pfam" id="PF08281"/>
    </source>
</evidence>
<dbReference type="InterPro" id="IPR014284">
    <property type="entry name" value="RNA_pol_sigma-70_dom"/>
</dbReference>
<dbReference type="InterPro" id="IPR013324">
    <property type="entry name" value="RNA_pol_sigma_r3/r4-like"/>
</dbReference>
<evidence type="ECO:0000256" key="1">
    <source>
        <dbReference type="ARBA" id="ARBA00010641"/>
    </source>
</evidence>
<organism evidence="10 11">
    <name type="scientific">Nocardiopsis flavescens</name>
    <dbReference type="NCBI Taxonomy" id="758803"/>
    <lineage>
        <taxon>Bacteria</taxon>
        <taxon>Bacillati</taxon>
        <taxon>Actinomycetota</taxon>
        <taxon>Actinomycetes</taxon>
        <taxon>Streptosporangiales</taxon>
        <taxon>Nocardiopsidaceae</taxon>
        <taxon>Nocardiopsis</taxon>
    </lineage>
</organism>
<dbReference type="CDD" id="cd06171">
    <property type="entry name" value="Sigma70_r4"/>
    <property type="match status" value="1"/>
</dbReference>
<evidence type="ECO:0000256" key="2">
    <source>
        <dbReference type="ARBA" id="ARBA00023015"/>
    </source>
</evidence>
<dbReference type="GO" id="GO:0003677">
    <property type="term" value="F:DNA binding"/>
    <property type="evidence" value="ECO:0007669"/>
    <property type="project" value="UniProtKB-KW"/>
</dbReference>
<dbReference type="SUPFAM" id="SSF88946">
    <property type="entry name" value="Sigma2 domain of RNA polymerase sigma factors"/>
    <property type="match status" value="1"/>
</dbReference>
<dbReference type="NCBIfam" id="TIGR02937">
    <property type="entry name" value="sigma70-ECF"/>
    <property type="match status" value="1"/>
</dbReference>
<evidence type="ECO:0000256" key="6">
    <source>
        <dbReference type="RuleBase" id="RU000716"/>
    </source>
</evidence>
<dbReference type="InterPro" id="IPR036388">
    <property type="entry name" value="WH-like_DNA-bd_sf"/>
</dbReference>